<evidence type="ECO:0000256" key="5">
    <source>
        <dbReference type="ARBA" id="ARBA00022825"/>
    </source>
</evidence>
<comment type="catalytic activity">
    <reaction evidence="6 7 9">
        <text>Hydrolysis of proteins to small peptides in the presence of ATP and magnesium. alpha-casein is the usual test substrate. In the absence of ATP, only oligopeptides shorter than five residues are hydrolyzed (such as succinyl-Leu-Tyr-|-NHMec, and Leu-Tyr-Leu-|-Tyr-Trp, in which cleavage of the -Tyr-|-Leu- and -Tyr-|-Trp bonds also occurs).</text>
        <dbReference type="EC" id="3.4.21.92"/>
    </reaction>
</comment>
<dbReference type="Pfam" id="PF00574">
    <property type="entry name" value="CLP_protease"/>
    <property type="match status" value="1"/>
</dbReference>
<dbReference type="NCBIfam" id="NF001368">
    <property type="entry name" value="PRK00277.1"/>
    <property type="match status" value="1"/>
</dbReference>
<evidence type="ECO:0000256" key="6">
    <source>
        <dbReference type="ARBA" id="ARBA00034021"/>
    </source>
</evidence>
<evidence type="ECO:0000256" key="3">
    <source>
        <dbReference type="ARBA" id="ARBA00022670"/>
    </source>
</evidence>
<dbReference type="RefSeq" id="WP_193350190.1">
    <property type="nucleotide sequence ID" value="NZ_CBCSIP010000611.1"/>
</dbReference>
<comment type="function">
    <text evidence="7 11">Cleaves peptides in various proteins in a process that requires ATP hydrolysis. Has a chymotrypsin-like activity. Plays a major role in the degradation of misfolded proteins.</text>
</comment>
<comment type="similarity">
    <text evidence="1 7 12">Belongs to the peptidase S14 family.</text>
</comment>
<dbReference type="PANTHER" id="PTHR10381:SF70">
    <property type="entry name" value="ATP-DEPENDENT CLP PROTEASE PROTEOLYTIC SUBUNIT"/>
    <property type="match status" value="1"/>
</dbReference>
<feature type="active site" description="Nucleophile" evidence="7">
    <location>
        <position position="97"/>
    </location>
</feature>
<dbReference type="EMBL" id="JAAIYO010000006">
    <property type="protein sequence ID" value="MBE4750626.1"/>
    <property type="molecule type" value="Genomic_DNA"/>
</dbReference>
<comment type="caution">
    <text evidence="13">The sequence shown here is derived from an EMBL/GenBank/DDBJ whole genome shotgun (WGS) entry which is preliminary data.</text>
</comment>
<dbReference type="HAMAP" id="MF_00444">
    <property type="entry name" value="ClpP"/>
    <property type="match status" value="1"/>
</dbReference>
<dbReference type="PANTHER" id="PTHR10381">
    <property type="entry name" value="ATP-DEPENDENT CLP PROTEASE PROTEOLYTIC SUBUNIT"/>
    <property type="match status" value="1"/>
</dbReference>
<comment type="subcellular location">
    <subcellularLocation>
        <location evidence="7">Cytoplasm</location>
    </subcellularLocation>
</comment>
<dbReference type="Gene3D" id="3.90.226.10">
    <property type="entry name" value="2-enoyl-CoA Hydratase, Chain A, domain 1"/>
    <property type="match status" value="1"/>
</dbReference>
<evidence type="ECO:0000313" key="13">
    <source>
        <dbReference type="EMBL" id="MBE4750626.1"/>
    </source>
</evidence>
<evidence type="ECO:0000313" key="14">
    <source>
        <dbReference type="Proteomes" id="UP001516472"/>
    </source>
</evidence>
<gene>
    <name evidence="7 13" type="primary">clpP</name>
    <name evidence="13" type="ORF">G4177_20875</name>
</gene>
<accession>A0ABR9PRR8</accession>
<organism evidence="13 14">
    <name type="scientific">Corallococcus soli</name>
    <dbReference type="NCBI Taxonomy" id="2710757"/>
    <lineage>
        <taxon>Bacteria</taxon>
        <taxon>Pseudomonadati</taxon>
        <taxon>Myxococcota</taxon>
        <taxon>Myxococcia</taxon>
        <taxon>Myxococcales</taxon>
        <taxon>Cystobacterineae</taxon>
        <taxon>Myxococcaceae</taxon>
        <taxon>Corallococcus</taxon>
    </lineage>
</organism>
<dbReference type="Proteomes" id="UP001516472">
    <property type="component" value="Unassembled WGS sequence"/>
</dbReference>
<evidence type="ECO:0000256" key="10">
    <source>
        <dbReference type="RuleBase" id="RU000549"/>
    </source>
</evidence>
<dbReference type="InterPro" id="IPR029045">
    <property type="entry name" value="ClpP/crotonase-like_dom_sf"/>
</dbReference>
<dbReference type="NCBIfam" id="NF009205">
    <property type="entry name" value="PRK12553.1"/>
    <property type="match status" value="1"/>
</dbReference>
<evidence type="ECO:0000256" key="1">
    <source>
        <dbReference type="ARBA" id="ARBA00007039"/>
    </source>
</evidence>
<dbReference type="InterPro" id="IPR023562">
    <property type="entry name" value="ClpP/TepA"/>
</dbReference>
<keyword evidence="5 7" id="KW-0720">Serine protease</keyword>
<dbReference type="InterPro" id="IPR001907">
    <property type="entry name" value="ClpP"/>
</dbReference>
<evidence type="ECO:0000256" key="12">
    <source>
        <dbReference type="RuleBase" id="RU003567"/>
    </source>
</evidence>
<dbReference type="NCBIfam" id="TIGR00493">
    <property type="entry name" value="clpP"/>
    <property type="match status" value="1"/>
</dbReference>
<evidence type="ECO:0000256" key="9">
    <source>
        <dbReference type="PROSITE-ProRule" id="PRU10086"/>
    </source>
</evidence>
<keyword evidence="2 7" id="KW-0963">Cytoplasm</keyword>
<evidence type="ECO:0000256" key="4">
    <source>
        <dbReference type="ARBA" id="ARBA00022801"/>
    </source>
</evidence>
<keyword evidence="3 7" id="KW-0645">Protease</keyword>
<feature type="active site" evidence="7 9">
    <location>
        <position position="122"/>
    </location>
</feature>
<reference evidence="13 14" key="1">
    <citation type="submission" date="2020-02" db="EMBL/GenBank/DDBJ databases">
        <authorList>
            <person name="Babadi Z.K."/>
            <person name="Risdian C."/>
            <person name="Ebrahimipour G.H."/>
            <person name="Wink J."/>
        </authorList>
    </citation>
    <scope>NUCLEOTIDE SEQUENCE [LARGE SCALE GENOMIC DNA]</scope>
    <source>
        <strain evidence="13 14">ZKHCc1 1396</strain>
    </source>
</reference>
<proteinExistence type="inferred from homology"/>
<dbReference type="PRINTS" id="PR00127">
    <property type="entry name" value="CLPPROTEASEP"/>
</dbReference>
<keyword evidence="4 7" id="KW-0378">Hydrolase</keyword>
<dbReference type="EC" id="3.4.21.92" evidence="7 10"/>
<dbReference type="CDD" id="cd07017">
    <property type="entry name" value="S14_ClpP_2"/>
    <property type="match status" value="1"/>
</dbReference>
<dbReference type="SUPFAM" id="SSF52096">
    <property type="entry name" value="ClpP/crotonase"/>
    <property type="match status" value="1"/>
</dbReference>
<protein>
    <recommendedName>
        <fullName evidence="7 12">ATP-dependent Clp protease proteolytic subunit</fullName>
        <ecNumber evidence="7 10">3.4.21.92</ecNumber>
    </recommendedName>
    <alternativeName>
        <fullName evidence="7">Endopeptidase Clp</fullName>
    </alternativeName>
</protein>
<sequence>MNVPFVIETTHRGERAYDLYSRLLKDRIILLGTPINDDVANLIVAQLLFLESEDPDKGINLYINSPGGSVTAALAMYDTMQYVKCPVSTICVGQAASAGALLLLAGSKGKRYALPNSRIMIHQPLGGAQGQATDIEIQAKEILRLRAYLNGLFVKHTGHTIERIEKDTERDYFMSAEEARQYGLIDEVVERAGIPTPAK</sequence>
<evidence type="ECO:0000256" key="7">
    <source>
        <dbReference type="HAMAP-Rule" id="MF_00444"/>
    </source>
</evidence>
<name>A0ABR9PRR8_9BACT</name>
<dbReference type="InterPro" id="IPR033135">
    <property type="entry name" value="ClpP_His_AS"/>
</dbReference>
<keyword evidence="14" id="KW-1185">Reference proteome</keyword>
<evidence type="ECO:0000256" key="11">
    <source>
        <dbReference type="RuleBase" id="RU000550"/>
    </source>
</evidence>
<dbReference type="PROSITE" id="PS00381">
    <property type="entry name" value="CLP_PROTEASE_SER"/>
    <property type="match status" value="1"/>
</dbReference>
<feature type="active site" evidence="8">
    <location>
        <position position="97"/>
    </location>
</feature>
<dbReference type="InterPro" id="IPR018215">
    <property type="entry name" value="ClpP_Ser_AS"/>
</dbReference>
<comment type="subunit">
    <text evidence="7">Fourteen ClpP subunits assemble into 2 heptameric rings which stack back to back to give a disk-like structure with a central cavity, resembling the structure of eukaryotic proteasomes.</text>
</comment>
<evidence type="ECO:0000256" key="2">
    <source>
        <dbReference type="ARBA" id="ARBA00022490"/>
    </source>
</evidence>
<dbReference type="GO" id="GO:0004252">
    <property type="term" value="F:serine-type endopeptidase activity"/>
    <property type="evidence" value="ECO:0007669"/>
    <property type="project" value="UniProtKB-EC"/>
</dbReference>
<dbReference type="PROSITE" id="PS00382">
    <property type="entry name" value="CLP_PROTEASE_HIS"/>
    <property type="match status" value="1"/>
</dbReference>
<evidence type="ECO:0000256" key="8">
    <source>
        <dbReference type="PROSITE-ProRule" id="PRU10085"/>
    </source>
</evidence>